<keyword evidence="1" id="KW-0560">Oxidoreductase</keyword>
<organism evidence="3 4">
    <name type="scientific">Streptacidiphilus pinicola</name>
    <dbReference type="NCBI Taxonomy" id="2219663"/>
    <lineage>
        <taxon>Bacteria</taxon>
        <taxon>Bacillati</taxon>
        <taxon>Actinomycetota</taxon>
        <taxon>Actinomycetes</taxon>
        <taxon>Kitasatosporales</taxon>
        <taxon>Streptomycetaceae</taxon>
        <taxon>Streptacidiphilus</taxon>
    </lineage>
</organism>
<dbReference type="InterPro" id="IPR052019">
    <property type="entry name" value="F420H2_bilvrd_red/Heme_oxyg"/>
</dbReference>
<keyword evidence="4" id="KW-1185">Reference proteome</keyword>
<accession>A0A2X0IJL5</accession>
<protein>
    <submittedName>
        <fullName evidence="3">Pyridoxamine 5'-phosphate oxidase family protein</fullName>
    </submittedName>
</protein>
<dbReference type="Gene3D" id="2.30.110.10">
    <property type="entry name" value="Electron Transport, Fmn-binding Protein, Chain A"/>
    <property type="match status" value="1"/>
</dbReference>
<dbReference type="OrthoDB" id="157302at2"/>
<name>A0A2X0IJL5_9ACTN</name>
<dbReference type="GO" id="GO:0016627">
    <property type="term" value="F:oxidoreductase activity, acting on the CH-CH group of donors"/>
    <property type="evidence" value="ECO:0007669"/>
    <property type="project" value="TreeGrafter"/>
</dbReference>
<evidence type="ECO:0000256" key="1">
    <source>
        <dbReference type="ARBA" id="ARBA00023002"/>
    </source>
</evidence>
<dbReference type="InterPro" id="IPR011576">
    <property type="entry name" value="Pyridox_Oxase_N"/>
</dbReference>
<dbReference type="PANTHER" id="PTHR35176">
    <property type="entry name" value="HEME OXYGENASE HI_0854-RELATED"/>
    <property type="match status" value="1"/>
</dbReference>
<proteinExistence type="predicted"/>
<gene>
    <name evidence="3" type="ORF">DN069_14970</name>
</gene>
<dbReference type="EMBL" id="QKYN01000058">
    <property type="protein sequence ID" value="RAG84837.1"/>
    <property type="molecule type" value="Genomic_DNA"/>
</dbReference>
<dbReference type="RefSeq" id="WP_111501473.1">
    <property type="nucleotide sequence ID" value="NZ_QKYN01000058.1"/>
</dbReference>
<reference evidence="3 4" key="1">
    <citation type="submission" date="2018-06" db="EMBL/GenBank/DDBJ databases">
        <title>Streptacidiphilus pinicola sp. nov., isolated from pine grove soil.</title>
        <authorList>
            <person name="Roh S.G."/>
            <person name="Park S."/>
            <person name="Kim M.-K."/>
            <person name="Yun B.-R."/>
            <person name="Park J."/>
            <person name="Kim M.J."/>
            <person name="Kim Y.S."/>
            <person name="Kim S.B."/>
        </authorList>
    </citation>
    <scope>NUCLEOTIDE SEQUENCE [LARGE SCALE GENOMIC DNA]</scope>
    <source>
        <strain evidence="3 4">MMS16-CNU450</strain>
    </source>
</reference>
<dbReference type="GO" id="GO:0005829">
    <property type="term" value="C:cytosol"/>
    <property type="evidence" value="ECO:0007669"/>
    <property type="project" value="TreeGrafter"/>
</dbReference>
<evidence type="ECO:0000313" key="4">
    <source>
        <dbReference type="Proteomes" id="UP000248889"/>
    </source>
</evidence>
<dbReference type="PANTHER" id="PTHR35176:SF4">
    <property type="entry name" value="PYRIDOXAMINE 5'-PHOSPHATE OXIDASE-RELATED FMN-BINDING"/>
    <property type="match status" value="1"/>
</dbReference>
<feature type="domain" description="Pyridoxamine 5'-phosphate oxidase N-terminal" evidence="2">
    <location>
        <begin position="41"/>
        <end position="119"/>
    </location>
</feature>
<dbReference type="InterPro" id="IPR012349">
    <property type="entry name" value="Split_barrel_FMN-bd"/>
</dbReference>
<evidence type="ECO:0000259" key="2">
    <source>
        <dbReference type="Pfam" id="PF01243"/>
    </source>
</evidence>
<dbReference type="AlphaFoldDB" id="A0A2X0IJL5"/>
<evidence type="ECO:0000313" key="3">
    <source>
        <dbReference type="EMBL" id="RAG84837.1"/>
    </source>
</evidence>
<dbReference type="Pfam" id="PF01243">
    <property type="entry name" value="PNPOx_N"/>
    <property type="match status" value="1"/>
</dbReference>
<comment type="caution">
    <text evidence="3">The sequence shown here is derived from an EMBL/GenBank/DDBJ whole genome shotgun (WGS) entry which is preliminary data.</text>
</comment>
<dbReference type="Proteomes" id="UP000248889">
    <property type="component" value="Unassembled WGS sequence"/>
</dbReference>
<dbReference type="GO" id="GO:0070967">
    <property type="term" value="F:coenzyme F420 binding"/>
    <property type="evidence" value="ECO:0007669"/>
    <property type="project" value="TreeGrafter"/>
</dbReference>
<dbReference type="SUPFAM" id="SSF50475">
    <property type="entry name" value="FMN-binding split barrel"/>
    <property type="match status" value="1"/>
</dbReference>
<sequence length="174" mass="18632">MAGREPVEVTNLDRYDHPVLPWSRAEEALATSMPSPSVPSFLGTVRPDGRPSSAGVGAVWLDGGVYFTSSPGARKARNLAQNPNCTFSVRLGGIDVVAEGEAARVTDPDTLMRLAAIYWEAGWPAEVEGDAFTAPFNAPSAGPPPWHLYRMRVATVFGVATAEPYGAARWRFDG</sequence>